<comment type="caution">
    <text evidence="1">The sequence shown here is derived from an EMBL/GenBank/DDBJ whole genome shotgun (WGS) entry which is preliminary data.</text>
</comment>
<dbReference type="AlphaFoldDB" id="A0AAD6XS73"/>
<sequence>MLGEASEVDTVFDENRLLRLPAPEKFSGAADVKVFESHCTSMFRWLKIIGLGGPKHSERRHEIQSYYLTGAAKEWYESNVAGMGRLKRKWSHLEVILGLYDRFIDT</sequence>
<evidence type="ECO:0000313" key="1">
    <source>
        <dbReference type="EMBL" id="KAJ7095694.1"/>
    </source>
</evidence>
<evidence type="ECO:0000313" key="2">
    <source>
        <dbReference type="Proteomes" id="UP001222325"/>
    </source>
</evidence>
<dbReference type="EMBL" id="JARJCN010000012">
    <property type="protein sequence ID" value="KAJ7095694.1"/>
    <property type="molecule type" value="Genomic_DNA"/>
</dbReference>
<feature type="non-terminal residue" evidence="1">
    <location>
        <position position="106"/>
    </location>
</feature>
<accession>A0AAD6XS73</accession>
<dbReference type="Proteomes" id="UP001222325">
    <property type="component" value="Unassembled WGS sequence"/>
</dbReference>
<name>A0AAD6XS73_9AGAR</name>
<proteinExistence type="predicted"/>
<organism evidence="1 2">
    <name type="scientific">Mycena belliarum</name>
    <dbReference type="NCBI Taxonomy" id="1033014"/>
    <lineage>
        <taxon>Eukaryota</taxon>
        <taxon>Fungi</taxon>
        <taxon>Dikarya</taxon>
        <taxon>Basidiomycota</taxon>
        <taxon>Agaricomycotina</taxon>
        <taxon>Agaricomycetes</taxon>
        <taxon>Agaricomycetidae</taxon>
        <taxon>Agaricales</taxon>
        <taxon>Marasmiineae</taxon>
        <taxon>Mycenaceae</taxon>
        <taxon>Mycena</taxon>
    </lineage>
</organism>
<reference evidence="1" key="1">
    <citation type="submission" date="2023-03" db="EMBL/GenBank/DDBJ databases">
        <title>Massive genome expansion in bonnet fungi (Mycena s.s.) driven by repeated elements and novel gene families across ecological guilds.</title>
        <authorList>
            <consortium name="Lawrence Berkeley National Laboratory"/>
            <person name="Harder C.B."/>
            <person name="Miyauchi S."/>
            <person name="Viragh M."/>
            <person name="Kuo A."/>
            <person name="Thoen E."/>
            <person name="Andreopoulos B."/>
            <person name="Lu D."/>
            <person name="Skrede I."/>
            <person name="Drula E."/>
            <person name="Henrissat B."/>
            <person name="Morin E."/>
            <person name="Kohler A."/>
            <person name="Barry K."/>
            <person name="LaButti K."/>
            <person name="Morin E."/>
            <person name="Salamov A."/>
            <person name="Lipzen A."/>
            <person name="Mereny Z."/>
            <person name="Hegedus B."/>
            <person name="Baldrian P."/>
            <person name="Stursova M."/>
            <person name="Weitz H."/>
            <person name="Taylor A."/>
            <person name="Grigoriev I.V."/>
            <person name="Nagy L.G."/>
            <person name="Martin F."/>
            <person name="Kauserud H."/>
        </authorList>
    </citation>
    <scope>NUCLEOTIDE SEQUENCE</scope>
    <source>
        <strain evidence="1">CBHHK173m</strain>
    </source>
</reference>
<gene>
    <name evidence="1" type="ORF">B0H15DRAFT_774278</name>
</gene>
<keyword evidence="2" id="KW-1185">Reference proteome</keyword>
<protein>
    <submittedName>
        <fullName evidence="1">Uncharacterized protein</fullName>
    </submittedName>
</protein>